<gene>
    <name evidence="1" type="ORF">OUZ56_032582</name>
</gene>
<protein>
    <submittedName>
        <fullName evidence="1">Uncharacterized protein</fullName>
    </submittedName>
</protein>
<proteinExistence type="predicted"/>
<reference evidence="1 2" key="1">
    <citation type="journal article" date="2023" name="Nucleic Acids Res.">
        <title>The hologenome of Daphnia magna reveals possible DNA methylation and microbiome-mediated evolution of the host genome.</title>
        <authorList>
            <person name="Chaturvedi A."/>
            <person name="Li X."/>
            <person name="Dhandapani V."/>
            <person name="Marshall H."/>
            <person name="Kissane S."/>
            <person name="Cuenca-Cambronero M."/>
            <person name="Asole G."/>
            <person name="Calvet F."/>
            <person name="Ruiz-Romero M."/>
            <person name="Marangio P."/>
            <person name="Guigo R."/>
            <person name="Rago D."/>
            <person name="Mirbahai L."/>
            <person name="Eastwood N."/>
            <person name="Colbourne J.K."/>
            <person name="Zhou J."/>
            <person name="Mallon E."/>
            <person name="Orsini L."/>
        </authorList>
    </citation>
    <scope>NUCLEOTIDE SEQUENCE [LARGE SCALE GENOMIC DNA]</scope>
    <source>
        <strain evidence="1">LRV0_1</strain>
    </source>
</reference>
<dbReference type="EMBL" id="JAOYFB010000041">
    <property type="protein sequence ID" value="KAK4045174.1"/>
    <property type="molecule type" value="Genomic_DNA"/>
</dbReference>
<accession>A0ABR0B9B2</accession>
<evidence type="ECO:0000313" key="1">
    <source>
        <dbReference type="EMBL" id="KAK4045174.1"/>
    </source>
</evidence>
<keyword evidence="2" id="KW-1185">Reference proteome</keyword>
<sequence length="114" mass="13241">MAVKPTFRATRETAQNSLETRPCSRRENACLVFYRISYSGIPCPDEWLFISDCDFDRFTGLVDAEEVYRATQSLLRCPECGRLWVFWNGFNHPPQEFIPVPMVNCRPESEPSEN</sequence>
<comment type="caution">
    <text evidence="1">The sequence shown here is derived from an EMBL/GenBank/DDBJ whole genome shotgun (WGS) entry which is preliminary data.</text>
</comment>
<organism evidence="1 2">
    <name type="scientific">Daphnia magna</name>
    <dbReference type="NCBI Taxonomy" id="35525"/>
    <lineage>
        <taxon>Eukaryota</taxon>
        <taxon>Metazoa</taxon>
        <taxon>Ecdysozoa</taxon>
        <taxon>Arthropoda</taxon>
        <taxon>Crustacea</taxon>
        <taxon>Branchiopoda</taxon>
        <taxon>Diplostraca</taxon>
        <taxon>Cladocera</taxon>
        <taxon>Anomopoda</taxon>
        <taxon>Daphniidae</taxon>
        <taxon>Daphnia</taxon>
    </lineage>
</organism>
<name>A0ABR0B9B2_9CRUS</name>
<evidence type="ECO:0000313" key="2">
    <source>
        <dbReference type="Proteomes" id="UP001234178"/>
    </source>
</evidence>
<dbReference type="Proteomes" id="UP001234178">
    <property type="component" value="Unassembled WGS sequence"/>
</dbReference>